<feature type="transmembrane region" description="Helical" evidence="7">
    <location>
        <begin position="54"/>
        <end position="72"/>
    </location>
</feature>
<dbReference type="InterPro" id="IPR023090">
    <property type="entry name" value="UPF0702_alpha/beta_dom_sf"/>
</dbReference>
<comment type="subcellular location">
    <subcellularLocation>
        <location evidence="1">Cell membrane</location>
        <topology evidence="1">Multi-pass membrane protein</topology>
    </subcellularLocation>
</comment>
<reference evidence="9 12" key="3">
    <citation type="submission" date="2020-08" db="EMBL/GenBank/DDBJ databases">
        <title>Genomic Encyclopedia of Type Strains, Phase IV (KMG-IV): sequencing the most valuable type-strain genomes for metagenomic binning, comparative biology and taxonomic classification.</title>
        <authorList>
            <person name="Goeker M."/>
        </authorList>
    </citation>
    <scope>NUCLEOTIDE SEQUENCE [LARGE SCALE GENOMIC DNA]</scope>
    <source>
        <strain evidence="9 12">DSM 100995</strain>
    </source>
</reference>
<dbReference type="EMBL" id="SNQG01000004">
    <property type="protein sequence ID" value="TEW65739.1"/>
    <property type="molecule type" value="Genomic_DNA"/>
</dbReference>
<comment type="similarity">
    <text evidence="2">Belongs to the UPF0702 family.</text>
</comment>
<evidence type="ECO:0000313" key="11">
    <source>
        <dbReference type="Proteomes" id="UP000297248"/>
    </source>
</evidence>
<dbReference type="OrthoDB" id="6538282at2"/>
<evidence type="ECO:0000256" key="6">
    <source>
        <dbReference type="ARBA" id="ARBA00023136"/>
    </source>
</evidence>
<organism evidence="10 11">
    <name type="scientific">Mucilaginibacter phyllosphaerae</name>
    <dbReference type="NCBI Taxonomy" id="1812349"/>
    <lineage>
        <taxon>Bacteria</taxon>
        <taxon>Pseudomonadati</taxon>
        <taxon>Bacteroidota</taxon>
        <taxon>Sphingobacteriia</taxon>
        <taxon>Sphingobacteriales</taxon>
        <taxon>Sphingobacteriaceae</taxon>
        <taxon>Mucilaginibacter</taxon>
    </lineage>
</organism>
<dbReference type="PANTHER" id="PTHR34582">
    <property type="entry name" value="UPF0702 TRANSMEMBRANE PROTEIN YCAP"/>
    <property type="match status" value="1"/>
</dbReference>
<reference evidence="10 11" key="1">
    <citation type="journal article" date="2016" name="Int. J. Syst. Evol. Microbiol.">
        <title>Proposal of Mucilaginibacter phyllosphaerae sp. nov. isolated from the phyllosphere of Galium album.</title>
        <authorList>
            <person name="Aydogan E.L."/>
            <person name="Busse H.J."/>
            <person name="Moser G."/>
            <person name="Muller C."/>
            <person name="Kampfer P."/>
            <person name="Glaeser S.P."/>
        </authorList>
    </citation>
    <scope>NUCLEOTIDE SEQUENCE [LARGE SCALE GENOMIC DNA]</scope>
    <source>
        <strain evidence="10 11">PP-F2FG21</strain>
    </source>
</reference>
<evidence type="ECO:0000256" key="2">
    <source>
        <dbReference type="ARBA" id="ARBA00006448"/>
    </source>
</evidence>
<evidence type="ECO:0000313" key="10">
    <source>
        <dbReference type="EMBL" id="TEW65739.1"/>
    </source>
</evidence>
<evidence type="ECO:0000256" key="1">
    <source>
        <dbReference type="ARBA" id="ARBA00004651"/>
    </source>
</evidence>
<dbReference type="Gene3D" id="3.30.240.20">
    <property type="entry name" value="bsu07140 like domains"/>
    <property type="match status" value="1"/>
</dbReference>
<dbReference type="Pfam" id="PF04239">
    <property type="entry name" value="DUF421"/>
    <property type="match status" value="1"/>
</dbReference>
<evidence type="ECO:0000313" key="12">
    <source>
        <dbReference type="Proteomes" id="UP000583101"/>
    </source>
</evidence>
<feature type="transmembrane region" description="Helical" evidence="7">
    <location>
        <begin position="78"/>
        <end position="101"/>
    </location>
</feature>
<keyword evidence="5 7" id="KW-1133">Transmembrane helix</keyword>
<feature type="transmembrane region" description="Helical" evidence="7">
    <location>
        <begin position="22"/>
        <end position="42"/>
    </location>
</feature>
<dbReference type="PANTHER" id="PTHR34582:SF6">
    <property type="entry name" value="UPF0702 TRANSMEMBRANE PROTEIN YCAP"/>
    <property type="match status" value="1"/>
</dbReference>
<evidence type="ECO:0000256" key="5">
    <source>
        <dbReference type="ARBA" id="ARBA00022989"/>
    </source>
</evidence>
<gene>
    <name evidence="10" type="ORF">E2R65_11385</name>
    <name evidence="9" type="ORF">GGR35_002085</name>
</gene>
<dbReference type="EMBL" id="JACIEG010000003">
    <property type="protein sequence ID" value="MBB3969482.1"/>
    <property type="molecule type" value="Genomic_DNA"/>
</dbReference>
<comment type="caution">
    <text evidence="10">The sequence shown here is derived from an EMBL/GenBank/DDBJ whole genome shotgun (WGS) entry which is preliminary data.</text>
</comment>
<dbReference type="RefSeq" id="WP_134336608.1">
    <property type="nucleotide sequence ID" value="NZ_BMCZ01000002.1"/>
</dbReference>
<accession>A0A4Y8ACD0</accession>
<dbReference type="GO" id="GO:0005886">
    <property type="term" value="C:plasma membrane"/>
    <property type="evidence" value="ECO:0007669"/>
    <property type="project" value="UniProtKB-SubCell"/>
</dbReference>
<evidence type="ECO:0000256" key="3">
    <source>
        <dbReference type="ARBA" id="ARBA00022475"/>
    </source>
</evidence>
<reference evidence="10" key="2">
    <citation type="submission" date="2019-03" db="EMBL/GenBank/DDBJ databases">
        <authorList>
            <person name="Yan Y.-Q."/>
            <person name="Du Z.-J."/>
        </authorList>
    </citation>
    <scope>NUCLEOTIDE SEQUENCE</scope>
    <source>
        <strain evidence="10">PP-F2FG21</strain>
    </source>
</reference>
<keyword evidence="4 7" id="KW-0812">Transmembrane</keyword>
<protein>
    <submittedName>
        <fullName evidence="10">DUF421 domain-containing protein</fullName>
    </submittedName>
    <submittedName>
        <fullName evidence="9">Uncharacterized membrane protein YcaP (DUF421 family)</fullName>
    </submittedName>
</protein>
<sequence length="231" mass="25990">MNRYEIHLKDIERILLGQAPPIFLLEVFFRALVTYTLLLFIVRWLGKRMTGELTLMEMAVMVTLGAIVSTPMQVAERGILQGLVLLLCAVGLQRGISYLGYRSHKIENLTQGRPSLMVKDGVFQLRVMEDDRISREQLIAELRQQKILGLGAVERVYLEATGTFSVYQYDKKQPGLPLYPKGDEVIKEEGQGMIKPEPDFDACVNCGAVKQKSRAGACKNCNYDQFTTAVV</sequence>
<keyword evidence="6 7" id="KW-0472">Membrane</keyword>
<evidence type="ECO:0000256" key="7">
    <source>
        <dbReference type="SAM" id="Phobius"/>
    </source>
</evidence>
<keyword evidence="3" id="KW-1003">Cell membrane</keyword>
<evidence type="ECO:0000259" key="8">
    <source>
        <dbReference type="Pfam" id="PF04239"/>
    </source>
</evidence>
<evidence type="ECO:0000256" key="4">
    <source>
        <dbReference type="ARBA" id="ARBA00022692"/>
    </source>
</evidence>
<proteinExistence type="inferred from homology"/>
<dbReference type="Proteomes" id="UP000583101">
    <property type="component" value="Unassembled WGS sequence"/>
</dbReference>
<dbReference type="InterPro" id="IPR007353">
    <property type="entry name" value="DUF421"/>
</dbReference>
<keyword evidence="12" id="KW-1185">Reference proteome</keyword>
<dbReference type="AlphaFoldDB" id="A0A4Y8ACD0"/>
<dbReference type="Proteomes" id="UP000297248">
    <property type="component" value="Unassembled WGS sequence"/>
</dbReference>
<name>A0A4Y8ACD0_9SPHI</name>
<feature type="domain" description="YetF C-terminal" evidence="8">
    <location>
        <begin position="102"/>
        <end position="180"/>
    </location>
</feature>
<evidence type="ECO:0000313" key="9">
    <source>
        <dbReference type="EMBL" id="MBB3969482.1"/>
    </source>
</evidence>